<evidence type="ECO:0000256" key="6">
    <source>
        <dbReference type="ARBA" id="ARBA00023316"/>
    </source>
</evidence>
<dbReference type="HAMAP" id="MF_02065">
    <property type="entry name" value="MltG"/>
    <property type="match status" value="1"/>
</dbReference>
<gene>
    <name evidence="7 8" type="primary">mltG</name>
    <name evidence="8" type="ORF">ENS59_03610</name>
</gene>
<sequence>MPRLIQLLFRILAWIVGSILLVLLVGLGIFAYINSAPALSTVQSGLERGIEKQNDGSILIEIFQGESASHVGKRLVSAGLIRSSLAWNVVSRFSKETIKAGFYIISSPESLLQLHQRFTKGQQLQIRLTIPEGATLSKISQILERAGICESRDFMLAAANRELLEQYHIPNSSFEGYLFPDTYLFPKGFSPEKVISLMADTFFNKLKSIAPEMAALSPRALHEKVILASIIEREYRVDDEAPLMASVFYNRLKIGMALQSCATVEYVITEIQGKPHPEVLYFKDIAIQNPFNTYVRPGLPPGPISNPGMVALRAAFFPAQTDFLYFRLVDPNEGRHHFSKTLDEHVKAGVIYVKGSAGSK</sequence>
<accession>A0A7C3IG40</accession>
<evidence type="ECO:0000256" key="7">
    <source>
        <dbReference type="HAMAP-Rule" id="MF_02065"/>
    </source>
</evidence>
<reference evidence="8" key="1">
    <citation type="journal article" date="2020" name="mSystems">
        <title>Genome- and Community-Level Interaction Insights into Carbon Utilization and Element Cycling Functions of Hydrothermarchaeota in Hydrothermal Sediment.</title>
        <authorList>
            <person name="Zhou Z."/>
            <person name="Liu Y."/>
            <person name="Xu W."/>
            <person name="Pan J."/>
            <person name="Luo Z.H."/>
            <person name="Li M."/>
        </authorList>
    </citation>
    <scope>NUCLEOTIDE SEQUENCE [LARGE SCALE GENOMIC DNA]</scope>
    <source>
        <strain evidence="8">SpSt-503</strain>
    </source>
</reference>
<keyword evidence="3 7" id="KW-1133">Transmembrane helix</keyword>
<dbReference type="InterPro" id="IPR003770">
    <property type="entry name" value="MLTG-like"/>
</dbReference>
<comment type="caution">
    <text evidence="8">The sequence shown here is derived from an EMBL/GenBank/DDBJ whole genome shotgun (WGS) entry which is preliminary data.</text>
</comment>
<proteinExistence type="inferred from homology"/>
<comment type="function">
    <text evidence="7">Functions as a peptidoglycan terminase that cleaves nascent peptidoglycan strands endolytically to terminate their elongation.</text>
</comment>
<evidence type="ECO:0000256" key="3">
    <source>
        <dbReference type="ARBA" id="ARBA00022989"/>
    </source>
</evidence>
<dbReference type="GO" id="GO:0005886">
    <property type="term" value="C:plasma membrane"/>
    <property type="evidence" value="ECO:0007669"/>
    <property type="project" value="UniProtKB-SubCell"/>
</dbReference>
<dbReference type="Pfam" id="PF02618">
    <property type="entry name" value="YceG"/>
    <property type="match status" value="1"/>
</dbReference>
<comment type="similarity">
    <text evidence="7">Belongs to the transglycosylase MltG family.</text>
</comment>
<dbReference type="EMBL" id="DSVL01000112">
    <property type="protein sequence ID" value="HFH28584.1"/>
    <property type="molecule type" value="Genomic_DNA"/>
</dbReference>
<evidence type="ECO:0000256" key="4">
    <source>
        <dbReference type="ARBA" id="ARBA00023136"/>
    </source>
</evidence>
<name>A0A7C3IG40_9SPIR</name>
<evidence type="ECO:0000256" key="2">
    <source>
        <dbReference type="ARBA" id="ARBA00022692"/>
    </source>
</evidence>
<dbReference type="NCBIfam" id="TIGR00247">
    <property type="entry name" value="endolytic transglycosylase MltG"/>
    <property type="match status" value="1"/>
</dbReference>
<feature type="site" description="Important for catalytic activity" evidence="7">
    <location>
        <position position="234"/>
    </location>
</feature>
<evidence type="ECO:0000313" key="8">
    <source>
        <dbReference type="EMBL" id="HFH28584.1"/>
    </source>
</evidence>
<protein>
    <recommendedName>
        <fullName evidence="7">Endolytic murein transglycosylase</fullName>
        <ecNumber evidence="7">4.2.2.29</ecNumber>
    </recommendedName>
    <alternativeName>
        <fullName evidence="7">Peptidoglycan lytic transglycosylase</fullName>
    </alternativeName>
    <alternativeName>
        <fullName evidence="7">Peptidoglycan polymerization terminase</fullName>
    </alternativeName>
</protein>
<keyword evidence="4 7" id="KW-0472">Membrane</keyword>
<dbReference type="Gene3D" id="3.30.1490.480">
    <property type="entry name" value="Endolytic murein transglycosylase"/>
    <property type="match status" value="2"/>
</dbReference>
<dbReference type="Gene3D" id="3.30.160.60">
    <property type="entry name" value="Classic Zinc Finger"/>
    <property type="match status" value="1"/>
</dbReference>
<keyword evidence="2 7" id="KW-0812">Transmembrane</keyword>
<comment type="subcellular location">
    <subcellularLocation>
        <location evidence="7">Cell membrane</location>
        <topology evidence="7">Single-pass membrane protein</topology>
    </subcellularLocation>
</comment>
<keyword evidence="5 7" id="KW-0456">Lyase</keyword>
<dbReference type="GO" id="GO:0009252">
    <property type="term" value="P:peptidoglycan biosynthetic process"/>
    <property type="evidence" value="ECO:0007669"/>
    <property type="project" value="UniProtKB-UniRule"/>
</dbReference>
<evidence type="ECO:0000256" key="1">
    <source>
        <dbReference type="ARBA" id="ARBA00022475"/>
    </source>
</evidence>
<organism evidence="8">
    <name type="scientific">Gracilinema caldarium</name>
    <dbReference type="NCBI Taxonomy" id="215591"/>
    <lineage>
        <taxon>Bacteria</taxon>
        <taxon>Pseudomonadati</taxon>
        <taxon>Spirochaetota</taxon>
        <taxon>Spirochaetia</taxon>
        <taxon>Spirochaetales</taxon>
        <taxon>Breznakiellaceae</taxon>
        <taxon>Gracilinema</taxon>
    </lineage>
</organism>
<keyword evidence="6 7" id="KW-0961">Cell wall biogenesis/degradation</keyword>
<dbReference type="EC" id="4.2.2.29" evidence="7"/>
<dbReference type="GO" id="GO:0008932">
    <property type="term" value="F:lytic endotransglycosylase activity"/>
    <property type="evidence" value="ECO:0007669"/>
    <property type="project" value="UniProtKB-UniRule"/>
</dbReference>
<dbReference type="CDD" id="cd08010">
    <property type="entry name" value="MltG_like"/>
    <property type="match status" value="1"/>
</dbReference>
<keyword evidence="1 7" id="KW-1003">Cell membrane</keyword>
<comment type="catalytic activity">
    <reaction evidence="7">
        <text>a peptidoglycan chain = a peptidoglycan chain with N-acetyl-1,6-anhydromuramyl-[peptide] at the reducing end + a peptidoglycan chain with N-acetylglucosamine at the non-reducing end.</text>
        <dbReference type="EC" id="4.2.2.29"/>
    </reaction>
</comment>
<feature type="transmembrane region" description="Helical" evidence="7">
    <location>
        <begin position="7"/>
        <end position="33"/>
    </location>
</feature>
<evidence type="ECO:0000256" key="5">
    <source>
        <dbReference type="ARBA" id="ARBA00023239"/>
    </source>
</evidence>
<dbReference type="PANTHER" id="PTHR30518:SF2">
    <property type="entry name" value="ENDOLYTIC MUREIN TRANSGLYCOSYLASE"/>
    <property type="match status" value="1"/>
</dbReference>
<dbReference type="AlphaFoldDB" id="A0A7C3IG40"/>
<dbReference type="GO" id="GO:0071555">
    <property type="term" value="P:cell wall organization"/>
    <property type="evidence" value="ECO:0007669"/>
    <property type="project" value="UniProtKB-KW"/>
</dbReference>
<dbReference type="PANTHER" id="PTHR30518">
    <property type="entry name" value="ENDOLYTIC MUREIN TRANSGLYCOSYLASE"/>
    <property type="match status" value="1"/>
</dbReference>